<proteinExistence type="inferred from homology"/>
<dbReference type="InterPro" id="IPR004017">
    <property type="entry name" value="Cys_rich_dom"/>
</dbReference>
<dbReference type="UniPathway" id="UPA00647">
    <property type="reaction ID" value="UER00700"/>
</dbReference>
<comment type="similarity">
    <text evidence="3">Belongs to the HdrB family.</text>
</comment>
<comment type="cofactor">
    <cofactor evidence="1">
        <name>[4Fe-4S] cluster</name>
        <dbReference type="ChEBI" id="CHEBI:49883"/>
    </cofactor>
</comment>
<dbReference type="InterPro" id="IPR017678">
    <property type="entry name" value="CoB/CoM_hetero-S_Rdtase_bsu"/>
</dbReference>
<dbReference type="Proteomes" id="UP000326500">
    <property type="component" value="Unassembled WGS sequence"/>
</dbReference>
<evidence type="ECO:0000256" key="8">
    <source>
        <dbReference type="ARBA" id="ARBA00023014"/>
    </source>
</evidence>
<keyword evidence="4" id="KW-0479">Metal-binding</keyword>
<evidence type="ECO:0000313" key="10">
    <source>
        <dbReference type="EMBL" id="SDK34726.1"/>
    </source>
</evidence>
<evidence type="ECO:0000256" key="5">
    <source>
        <dbReference type="ARBA" id="ARBA00022994"/>
    </source>
</evidence>
<name>A0A1G9B5B0_9EURY</name>
<evidence type="ECO:0000256" key="6">
    <source>
        <dbReference type="ARBA" id="ARBA00023002"/>
    </source>
</evidence>
<keyword evidence="7" id="KW-0408">Iron</keyword>
<dbReference type="NCBIfam" id="TIGR03288">
    <property type="entry name" value="CoB_CoM_SS_B"/>
    <property type="match status" value="1"/>
</dbReference>
<dbReference type="GO" id="GO:0015948">
    <property type="term" value="P:methanogenesis"/>
    <property type="evidence" value="ECO:0007669"/>
    <property type="project" value="UniProtKB-KW"/>
</dbReference>
<accession>A0A1G9B5B0</accession>
<sequence length="300" mass="33312">MSNNRHQYAFFLGCIAPNRYPGIEAAAIETSKNVGIDLLPLKGASCCPAPGAFGSIDLNVWYAMAARNLVLAEQMGMDIALICNGCYKSIWEVNHKLKHNDELRDGVNEVLKEIDMEFKGTIDVWHLAELYYDPEIVGVKKLADSVKRPLTGARVAVHYGCHMMKPRKERHFGNTENPMWMEELVAALGAEPVQYRNKMQCCGAGGGVRGYDIAHALDITNEKLINMEEAGVDAVTDVCPFCQLQFDRGQLEIKEKFGVAHSIPVLHYNELLGLAQGMSPEELALDLHAINVEPFLKKIL</sequence>
<dbReference type="STRING" id="2200.GCA_001571405_01285"/>
<dbReference type="AlphaFoldDB" id="A0A1G9B5B0"/>
<dbReference type="Gene3D" id="1.20.1050.140">
    <property type="match status" value="1"/>
</dbReference>
<evidence type="ECO:0000256" key="1">
    <source>
        <dbReference type="ARBA" id="ARBA00001966"/>
    </source>
</evidence>
<evidence type="ECO:0000256" key="4">
    <source>
        <dbReference type="ARBA" id="ARBA00022485"/>
    </source>
</evidence>
<keyword evidence="8" id="KW-0411">Iron-sulfur</keyword>
<feature type="domain" description="Cysteine-rich" evidence="9">
    <location>
        <begin position="155"/>
        <end position="247"/>
    </location>
</feature>
<evidence type="ECO:0000256" key="7">
    <source>
        <dbReference type="ARBA" id="ARBA00023004"/>
    </source>
</evidence>
<keyword evidence="11" id="KW-1185">Reference proteome</keyword>
<evidence type="ECO:0000256" key="2">
    <source>
        <dbReference type="ARBA" id="ARBA00004808"/>
    </source>
</evidence>
<feature type="domain" description="Cysteine-rich" evidence="9">
    <location>
        <begin position="8"/>
        <end position="88"/>
    </location>
</feature>
<evidence type="ECO:0000256" key="3">
    <source>
        <dbReference type="ARBA" id="ARBA00010431"/>
    </source>
</evidence>
<dbReference type="OrthoDB" id="144689at2157"/>
<dbReference type="RefSeq" id="WP_066957205.1">
    <property type="nucleotide sequence ID" value="NZ_BCNX01000007.1"/>
</dbReference>
<dbReference type="GO" id="GO:0051539">
    <property type="term" value="F:4 iron, 4 sulfur cluster binding"/>
    <property type="evidence" value="ECO:0007669"/>
    <property type="project" value="UniProtKB-KW"/>
</dbReference>
<dbReference type="EMBL" id="FNFT01000008">
    <property type="protein sequence ID" value="SDK34726.1"/>
    <property type="molecule type" value="Genomic_DNA"/>
</dbReference>
<dbReference type="InterPro" id="IPR051278">
    <property type="entry name" value="HdrB/HdrD_reductase"/>
</dbReference>
<keyword evidence="5" id="KW-0484">Methanogenesis</keyword>
<keyword evidence="6" id="KW-0560">Oxidoreductase</keyword>
<reference evidence="10 11" key="1">
    <citation type="submission" date="2016-10" db="EMBL/GenBank/DDBJ databases">
        <authorList>
            <person name="Varghese N."/>
            <person name="Submissions S."/>
        </authorList>
    </citation>
    <scope>NUCLEOTIDE SEQUENCE [LARGE SCALE GENOMIC DNA]</scope>
    <source>
        <strain evidence="10 11">DSM 2373</strain>
    </source>
</reference>
<comment type="pathway">
    <text evidence="2">Cofactor metabolism; coenzyme M-coenzyme B heterodisulfide reduction; coenzyme B and coenzyme M from coenzyme M-coenzyme B heterodisulfide: step 1/1.</text>
</comment>
<dbReference type="PANTHER" id="PTHR42947">
    <property type="entry name" value="COB--COM HETERODISULFIDE REDUCTASE SUBUNIT B 1"/>
    <property type="match status" value="1"/>
</dbReference>
<dbReference type="PANTHER" id="PTHR42947:SF1">
    <property type="entry name" value="COB--COM HETERODISULFIDE REDUCTASE SUBUNIT B 1"/>
    <property type="match status" value="1"/>
</dbReference>
<organism evidence="10 11">
    <name type="scientific">Methanoculleus thermophilus</name>
    <dbReference type="NCBI Taxonomy" id="2200"/>
    <lineage>
        <taxon>Archaea</taxon>
        <taxon>Methanobacteriati</taxon>
        <taxon>Methanobacteriota</taxon>
        <taxon>Stenosarchaea group</taxon>
        <taxon>Methanomicrobia</taxon>
        <taxon>Methanomicrobiales</taxon>
        <taxon>Methanomicrobiaceae</taxon>
        <taxon>Methanoculleus</taxon>
    </lineage>
</organism>
<gene>
    <name evidence="10" type="ORF">SAMN04488571_10812</name>
</gene>
<dbReference type="Pfam" id="PF02754">
    <property type="entry name" value="CCG"/>
    <property type="match status" value="2"/>
</dbReference>
<evidence type="ECO:0000313" key="11">
    <source>
        <dbReference type="Proteomes" id="UP000326500"/>
    </source>
</evidence>
<protein>
    <submittedName>
        <fullName evidence="10">CoB--CoM heterodisulfide reductase subunit B</fullName>
    </submittedName>
</protein>
<evidence type="ECO:0000259" key="9">
    <source>
        <dbReference type="Pfam" id="PF02754"/>
    </source>
</evidence>
<keyword evidence="4" id="KW-0004">4Fe-4S</keyword>
<dbReference type="GO" id="GO:0051912">
    <property type="term" value="F:CoB--CoM heterodisulfide reductase activity"/>
    <property type="evidence" value="ECO:0007669"/>
    <property type="project" value="InterPro"/>
</dbReference>